<dbReference type="PANTHER" id="PTHR35186">
    <property type="entry name" value="ANK_REP_REGION DOMAIN-CONTAINING PROTEIN"/>
    <property type="match status" value="1"/>
</dbReference>
<dbReference type="EMBL" id="JAZHXI010000015">
    <property type="protein sequence ID" value="KAL2063770.1"/>
    <property type="molecule type" value="Genomic_DNA"/>
</dbReference>
<evidence type="ECO:0000313" key="3">
    <source>
        <dbReference type="Proteomes" id="UP001595075"/>
    </source>
</evidence>
<gene>
    <name evidence="2" type="ORF">VTL71DRAFT_5575</name>
</gene>
<reference evidence="2 3" key="1">
    <citation type="journal article" date="2024" name="Commun. Biol.">
        <title>Comparative genomic analysis of thermophilic fungi reveals convergent evolutionary adaptations and gene losses.</title>
        <authorList>
            <person name="Steindorff A.S."/>
            <person name="Aguilar-Pontes M.V."/>
            <person name="Robinson A.J."/>
            <person name="Andreopoulos B."/>
            <person name="LaButti K."/>
            <person name="Kuo A."/>
            <person name="Mondo S."/>
            <person name="Riley R."/>
            <person name="Otillar R."/>
            <person name="Haridas S."/>
            <person name="Lipzen A."/>
            <person name="Grimwood J."/>
            <person name="Schmutz J."/>
            <person name="Clum A."/>
            <person name="Reid I.D."/>
            <person name="Moisan M.C."/>
            <person name="Butler G."/>
            <person name="Nguyen T.T.M."/>
            <person name="Dewar K."/>
            <person name="Conant G."/>
            <person name="Drula E."/>
            <person name="Henrissat B."/>
            <person name="Hansel C."/>
            <person name="Singer S."/>
            <person name="Hutchinson M.I."/>
            <person name="de Vries R.P."/>
            <person name="Natvig D.O."/>
            <person name="Powell A.J."/>
            <person name="Tsang A."/>
            <person name="Grigoriev I.V."/>
        </authorList>
    </citation>
    <scope>NUCLEOTIDE SEQUENCE [LARGE SCALE GENOMIC DNA]</scope>
    <source>
        <strain evidence="2 3">CBS 494.80</strain>
    </source>
</reference>
<keyword evidence="3" id="KW-1185">Reference proteome</keyword>
<protein>
    <recommendedName>
        <fullName evidence="1">DUF7580 domain-containing protein</fullName>
    </recommendedName>
</protein>
<feature type="domain" description="DUF7580" evidence="1">
    <location>
        <begin position="377"/>
        <end position="614"/>
    </location>
</feature>
<sequence>MSGFEVAGVVLGAWPIVIGGLKFYAEERGVIKDFNNCQPLVKDIYRQLKREKVVFETSSKRLFNAVAQQANLPLGHVAAMMISPEDLRWTDVQGKDSEGLFSLKTATLYSEARKDIEDVLAKIQESLNKVPPRDENKHTTKRQWQRLLFAIKQDQLDVQLEKAEKLNRFLVELTRETNISSFAEPSRRSAKHYSTVREQAMLMADALQRKLLREKCPCKSRHSASLALEVRLSKKRTKNCAFHVLLGSEAALPTTQRQWITWEAEIQATEGSIIPNPTDFLDQPPTATSAITLSQVIPSASVSETATTDGDSKGQSARKKRSFKRFWRAKKSRSDNVSALDDISLHTLAVTTNITPEGGPSNRNLVVKFEVQDGESEDAKTEEISNLCALITATPMQATVYGLLISCDGRRQTIRRAAKPCCSTENVKMVSLAQILSAGLWETKPRSILGLKLASTVLQLYQTAWLSDDWGKDDIFFIKEEDGTIVTEKPFLRPRTGNIPSRPGTVPATINMNVPCLLALGVVLLELHYKKSIDELQMERPEFAVSDDDSPERSNSKRSCLIWQLIEKMYAGNNFEEVLKRCVGGLDGAWSDINKEELRDMIEEKIIVPLENEVLWLHGSNRIEQCI</sequence>
<comment type="caution">
    <text evidence="2">The sequence shown here is derived from an EMBL/GenBank/DDBJ whole genome shotgun (WGS) entry which is preliminary data.</text>
</comment>
<dbReference type="PANTHER" id="PTHR35186:SF4">
    <property type="entry name" value="PRION-INHIBITION AND PROPAGATION HELO DOMAIN-CONTAINING PROTEIN"/>
    <property type="match status" value="1"/>
</dbReference>
<accession>A0ABR4C1J4</accession>
<dbReference type="Pfam" id="PF24476">
    <property type="entry name" value="DUF7580"/>
    <property type="match status" value="1"/>
</dbReference>
<name>A0ABR4C1J4_9HELO</name>
<proteinExistence type="predicted"/>
<organism evidence="2 3">
    <name type="scientific">Oculimacula yallundae</name>
    <dbReference type="NCBI Taxonomy" id="86028"/>
    <lineage>
        <taxon>Eukaryota</taxon>
        <taxon>Fungi</taxon>
        <taxon>Dikarya</taxon>
        <taxon>Ascomycota</taxon>
        <taxon>Pezizomycotina</taxon>
        <taxon>Leotiomycetes</taxon>
        <taxon>Helotiales</taxon>
        <taxon>Ploettnerulaceae</taxon>
        <taxon>Oculimacula</taxon>
    </lineage>
</organism>
<evidence type="ECO:0000259" key="1">
    <source>
        <dbReference type="Pfam" id="PF24476"/>
    </source>
</evidence>
<evidence type="ECO:0000313" key="2">
    <source>
        <dbReference type="EMBL" id="KAL2063770.1"/>
    </source>
</evidence>
<dbReference type="Proteomes" id="UP001595075">
    <property type="component" value="Unassembled WGS sequence"/>
</dbReference>
<dbReference type="InterPro" id="IPR056002">
    <property type="entry name" value="DUF7580"/>
</dbReference>